<sequence length="109" mass="12586">MVYLTYGAEEAEVPTFNGNSPSDWASVKFAHDPETRSLDDFTGDLKFIKEMVGKAYHAYANERDQWIEENQDDILVIEAKTILEAKLVKWNRYRKGIQARDTIDSHQGF</sequence>
<name>A0A9P6TXM0_9FUNG</name>
<dbReference type="EMBL" id="JAAAJA010000582">
    <property type="protein sequence ID" value="KAG0251588.1"/>
    <property type="molecule type" value="Genomic_DNA"/>
</dbReference>
<gene>
    <name evidence="1" type="ORF">BG011_007510</name>
</gene>
<evidence type="ECO:0000313" key="2">
    <source>
        <dbReference type="Proteomes" id="UP000726737"/>
    </source>
</evidence>
<keyword evidence="2" id="KW-1185">Reference proteome</keyword>
<proteinExistence type="predicted"/>
<accession>A0A9P6TXM0</accession>
<organism evidence="1 2">
    <name type="scientific">Mortierella polycephala</name>
    <dbReference type="NCBI Taxonomy" id="41804"/>
    <lineage>
        <taxon>Eukaryota</taxon>
        <taxon>Fungi</taxon>
        <taxon>Fungi incertae sedis</taxon>
        <taxon>Mucoromycota</taxon>
        <taxon>Mortierellomycotina</taxon>
        <taxon>Mortierellomycetes</taxon>
        <taxon>Mortierellales</taxon>
        <taxon>Mortierellaceae</taxon>
        <taxon>Mortierella</taxon>
    </lineage>
</organism>
<reference evidence="1" key="1">
    <citation type="journal article" date="2020" name="Fungal Divers.">
        <title>Resolving the Mortierellaceae phylogeny through synthesis of multi-gene phylogenetics and phylogenomics.</title>
        <authorList>
            <person name="Vandepol N."/>
            <person name="Liber J."/>
            <person name="Desiro A."/>
            <person name="Na H."/>
            <person name="Kennedy M."/>
            <person name="Barry K."/>
            <person name="Grigoriev I.V."/>
            <person name="Miller A.N."/>
            <person name="O'Donnell K."/>
            <person name="Stajich J.E."/>
            <person name="Bonito G."/>
        </authorList>
    </citation>
    <scope>NUCLEOTIDE SEQUENCE</scope>
    <source>
        <strain evidence="1">KOD948</strain>
    </source>
</reference>
<dbReference type="AlphaFoldDB" id="A0A9P6TXM0"/>
<evidence type="ECO:0000313" key="1">
    <source>
        <dbReference type="EMBL" id="KAG0251588.1"/>
    </source>
</evidence>
<protein>
    <submittedName>
        <fullName evidence="1">Uncharacterized protein</fullName>
    </submittedName>
</protein>
<dbReference type="Proteomes" id="UP000726737">
    <property type="component" value="Unassembled WGS sequence"/>
</dbReference>
<comment type="caution">
    <text evidence="1">The sequence shown here is derived from an EMBL/GenBank/DDBJ whole genome shotgun (WGS) entry which is preliminary data.</text>
</comment>